<sequence length="66" mass="7277">MDLISFDLRDLALSRSRRLGLAAARSYRDEYGHLAARAWLAGQRHLAAKNELDTARADALAALVPD</sequence>
<accession>A0A7H1QCD7</accession>
<dbReference type="Proteomes" id="UP000516422">
    <property type="component" value="Chromosome"/>
</dbReference>
<dbReference type="GeneID" id="91467229"/>
<protein>
    <submittedName>
        <fullName evidence="1">Uncharacterized protein</fullName>
    </submittedName>
</protein>
<proteinExistence type="predicted"/>
<evidence type="ECO:0000313" key="1">
    <source>
        <dbReference type="EMBL" id="QNT97967.1"/>
    </source>
</evidence>
<gene>
    <name evidence="1" type="ORF">HEP81_07736</name>
</gene>
<reference evidence="1 2" key="1">
    <citation type="submission" date="2020-04" db="EMBL/GenBank/DDBJ databases">
        <title>Characterization and engineering of Streptomyces griseofuscus DSM40191 as a potential heterologous host for expression of BGCs.</title>
        <authorList>
            <person name="Gren T."/>
            <person name="Whitford C.M."/>
            <person name="Mohite O.S."/>
            <person name="Joergensen T.S."/>
            <person name="Nielsen J.B."/>
            <person name="Lee S.Y."/>
            <person name="Weber T."/>
        </authorList>
    </citation>
    <scope>NUCLEOTIDE SEQUENCE [LARGE SCALE GENOMIC DNA]</scope>
    <source>
        <strain evidence="1 2">DSM 40191</strain>
    </source>
</reference>
<dbReference type="EMBL" id="CP051006">
    <property type="protein sequence ID" value="QNT97967.1"/>
    <property type="molecule type" value="Genomic_DNA"/>
</dbReference>
<evidence type="ECO:0000313" key="2">
    <source>
        <dbReference type="Proteomes" id="UP000516422"/>
    </source>
</evidence>
<dbReference type="AlphaFoldDB" id="A0A7H1QCD7"/>
<dbReference type="KEGG" id="sgf:HEP81_07736"/>
<dbReference type="RefSeq" id="WP_037662084.1">
    <property type="nucleotide sequence ID" value="NZ_CP051006.1"/>
</dbReference>
<organism evidence="1 2">
    <name type="scientific">Streptomyces griseofuscus</name>
    <dbReference type="NCBI Taxonomy" id="146922"/>
    <lineage>
        <taxon>Bacteria</taxon>
        <taxon>Bacillati</taxon>
        <taxon>Actinomycetota</taxon>
        <taxon>Actinomycetes</taxon>
        <taxon>Kitasatosporales</taxon>
        <taxon>Streptomycetaceae</taxon>
        <taxon>Streptomyces</taxon>
    </lineage>
</organism>
<name>A0A7H1QCD7_9ACTN</name>